<dbReference type="ChiTaRS" id="LRRC69">
    <property type="organism name" value="human"/>
</dbReference>
<dbReference type="OrthoDB" id="660555at2759"/>
<sequence length="49" mass="5476">MCNMWTVLYNRMAGMCSICSSTKGLEDKQESEAGASPSINLFLQMFYST</sequence>
<name>L8E766_HUMAN</name>
<evidence type="ECO:0000313" key="1">
    <source>
        <dbReference type="EMBL" id="CCQ43100.1"/>
    </source>
</evidence>
<organism evidence="1">
    <name type="scientific">Homo sapiens</name>
    <name type="common">Human</name>
    <dbReference type="NCBI Taxonomy" id="9606"/>
    <lineage>
        <taxon>Eukaryota</taxon>
        <taxon>Metazoa</taxon>
        <taxon>Chordata</taxon>
        <taxon>Craniata</taxon>
        <taxon>Vertebrata</taxon>
        <taxon>Euteleostomi</taxon>
        <taxon>Mammalia</taxon>
        <taxon>Eutheria</taxon>
        <taxon>Euarchontoglires</taxon>
        <taxon>Primates</taxon>
        <taxon>Haplorrhini</taxon>
        <taxon>Catarrhini</taxon>
        <taxon>Hominidae</taxon>
        <taxon>Homo</taxon>
    </lineage>
</organism>
<proteinExistence type="predicted"/>
<protein>
    <submittedName>
        <fullName evidence="1">Alternative protein LRRC69</fullName>
    </submittedName>
</protein>
<reference evidence="1" key="1">
    <citation type="journal article" date="2013" name="PLoS ONE">
        <title>Direct detection of alternative open reading frames translation products in human significantly expands the proteome.</title>
        <authorList>
            <person name="Vanderperre B."/>
            <person name="Lucier J.-F."/>
            <person name="Motard J."/>
            <person name="Tremblay G."/>
            <person name="Vanderperre S."/>
            <person name="Wisztorski M."/>
            <person name="Salzet M."/>
            <person name="Boisvert F.-M."/>
            <person name="Roucou X."/>
        </authorList>
    </citation>
    <scope>NUCLEOTIDE SEQUENCE</scope>
</reference>
<dbReference type="EMBL" id="HF583603">
    <property type="protein sequence ID" value="CCQ43100.1"/>
    <property type="molecule type" value="Genomic_DNA"/>
</dbReference>
<dbReference type="AlphaFoldDB" id="L8E766"/>
<gene>
    <name evidence="1" type="primary">LRRC69</name>
</gene>
<accession>L8E766</accession>